<dbReference type="EMBL" id="LN853505">
    <property type="protein sequence ID" value="CRY96072.1"/>
    <property type="molecule type" value="Genomic_DNA"/>
</dbReference>
<evidence type="ECO:0000313" key="2">
    <source>
        <dbReference type="EMBL" id="CRY96072.1"/>
    </source>
</evidence>
<name>A0A0H5QJS2_9ZZZZ</name>
<feature type="transmembrane region" description="Helical" evidence="1">
    <location>
        <begin position="17"/>
        <end position="38"/>
    </location>
</feature>
<keyword evidence="1" id="KW-0812">Transmembrane</keyword>
<keyword evidence="1" id="KW-1133">Transmembrane helix</keyword>
<dbReference type="AlphaFoldDB" id="A0A0H5QJS2"/>
<reference evidence="2" key="1">
    <citation type="submission" date="2015-06" db="EMBL/GenBank/DDBJ databases">
        <authorList>
            <person name="Joergensen T."/>
        </authorList>
    </citation>
    <scope>NUCLEOTIDE SEQUENCE</scope>
    <source>
        <strain evidence="2">RGFK0904</strain>
    </source>
</reference>
<proteinExistence type="predicted"/>
<accession>A0A0H5QJS2</accession>
<sequence length="42" mass="5086">MTGNISCNFILEYVKKYVKFCLFFFFDFFKFVAIMRLLSSNI</sequence>
<evidence type="ECO:0000256" key="1">
    <source>
        <dbReference type="SAM" id="Phobius"/>
    </source>
</evidence>
<keyword evidence="1" id="KW-0472">Membrane</keyword>
<reference evidence="2" key="2">
    <citation type="submission" date="2015-07" db="EMBL/GenBank/DDBJ databases">
        <title>Plasmids, circular viruses and viroids from rat gut.</title>
        <authorList>
            <person name="Jorgensen T.J."/>
            <person name="Hansen M.A."/>
            <person name="Xu Z."/>
            <person name="Tabak M.A."/>
            <person name="Sorensen S.J."/>
            <person name="Hansen L.H."/>
        </authorList>
    </citation>
    <scope>NUCLEOTIDE SEQUENCE</scope>
    <source>
        <strain evidence="2">RGFK0904</strain>
    </source>
</reference>
<protein>
    <submittedName>
        <fullName evidence="2">Uncharacterized protein</fullName>
    </submittedName>
</protein>
<organism evidence="2">
    <name type="scientific">uncultured prokaryote</name>
    <dbReference type="NCBI Taxonomy" id="198431"/>
    <lineage>
        <taxon>unclassified sequences</taxon>
        <taxon>environmental samples</taxon>
    </lineage>
</organism>